<dbReference type="RefSeq" id="WP_418158685.1">
    <property type="nucleotide sequence ID" value="NZ_JBBLZC010000005.1"/>
</dbReference>
<protein>
    <submittedName>
        <fullName evidence="2">CpaD family pilus assembly lipoprotein</fullName>
    </submittedName>
</protein>
<dbReference type="EMBL" id="JBBLZC010000005">
    <property type="protein sequence ID" value="MEK0082831.1"/>
    <property type="molecule type" value="Genomic_DNA"/>
</dbReference>
<evidence type="ECO:0000256" key="1">
    <source>
        <dbReference type="SAM" id="MobiDB-lite"/>
    </source>
</evidence>
<comment type="caution">
    <text evidence="2">The sequence shown here is derived from an EMBL/GenBank/DDBJ whole genome shotgun (WGS) entry which is preliminary data.</text>
</comment>
<evidence type="ECO:0000313" key="2">
    <source>
        <dbReference type="EMBL" id="MEK0082831.1"/>
    </source>
</evidence>
<proteinExistence type="predicted"/>
<accession>A0ABU8XPN9</accession>
<sequence length="130" mass="13380">MPAHTTIRVRPRRLAAAAVLTVLLAGCQAPPFPEQARPVNGAASACPDWRSARLSHPIDALLGNPSPAEALSLGCVNDTNLTRMVADPADLRGGRGTGPAHAPSAVGAVQRYDKNETTPLPPPSGTFGGM</sequence>
<evidence type="ECO:0000313" key="3">
    <source>
        <dbReference type="Proteomes" id="UP001375743"/>
    </source>
</evidence>
<name>A0ABU8XPN9_9PROT</name>
<keyword evidence="2" id="KW-0449">Lipoprotein</keyword>
<keyword evidence="3" id="KW-1185">Reference proteome</keyword>
<feature type="region of interest" description="Disordered" evidence="1">
    <location>
        <begin position="88"/>
        <end position="130"/>
    </location>
</feature>
<dbReference type="Pfam" id="PF09476">
    <property type="entry name" value="Pilus_CpaD"/>
    <property type="match status" value="1"/>
</dbReference>
<organism evidence="2 3">
    <name type="scientific">Benzoatithermus flavus</name>
    <dbReference type="NCBI Taxonomy" id="3108223"/>
    <lineage>
        <taxon>Bacteria</taxon>
        <taxon>Pseudomonadati</taxon>
        <taxon>Pseudomonadota</taxon>
        <taxon>Alphaproteobacteria</taxon>
        <taxon>Geminicoccales</taxon>
        <taxon>Geminicoccaceae</taxon>
        <taxon>Benzoatithermus</taxon>
    </lineage>
</organism>
<reference evidence="2 3" key="1">
    <citation type="submission" date="2024-01" db="EMBL/GenBank/DDBJ databases">
        <title>Multi-omics insights into the function and evolution of sodium benzoate biodegradation pathways in Benzoatithermus flavus gen. nov., sp. nov. from hot spring.</title>
        <authorList>
            <person name="Hu C.-J."/>
            <person name="Li W.-J."/>
        </authorList>
    </citation>
    <scope>NUCLEOTIDE SEQUENCE [LARGE SCALE GENOMIC DNA]</scope>
    <source>
        <strain evidence="2 3">SYSU G07066</strain>
    </source>
</reference>
<gene>
    <name evidence="2" type="ORF">U1T56_06695</name>
</gene>
<dbReference type="Proteomes" id="UP001375743">
    <property type="component" value="Unassembled WGS sequence"/>
</dbReference>
<dbReference type="InterPro" id="IPR019027">
    <property type="entry name" value="Pilus_biogenesis_CpaD-related"/>
</dbReference>